<keyword evidence="4" id="KW-1185">Reference proteome</keyword>
<evidence type="ECO:0008006" key="5">
    <source>
        <dbReference type="Google" id="ProtNLM"/>
    </source>
</evidence>
<keyword evidence="1" id="KW-1133">Transmembrane helix</keyword>
<feature type="transmembrane region" description="Helical" evidence="1">
    <location>
        <begin position="176"/>
        <end position="195"/>
    </location>
</feature>
<comment type="caution">
    <text evidence="3">The sequence shown here is derived from an EMBL/GenBank/DDBJ whole genome shotgun (WGS) entry which is preliminary data.</text>
</comment>
<dbReference type="AlphaFoldDB" id="A0A834MG76"/>
<name>A0A834MG76_RHYFE</name>
<dbReference type="OrthoDB" id="6763876at2759"/>
<keyword evidence="2" id="KW-0732">Signal</keyword>
<protein>
    <recommendedName>
        <fullName evidence="5">Chloride channel CLIC-like protein 1</fullName>
    </recommendedName>
</protein>
<gene>
    <name evidence="3" type="ORF">GWI33_005242</name>
</gene>
<accession>A0A834MG76</accession>
<feature type="signal peptide" evidence="2">
    <location>
        <begin position="1"/>
        <end position="17"/>
    </location>
</feature>
<sequence>MHMNLLIACLMIKWVECEWVDPYEMNTNAKSKYLKPSIERSVSVPSDISSSKDIQVYQSHLKRLIGLITNAAHLPNKDEEIYEGYIRFTIEPDDWEFLISFSKNDITLENLRKLNTILSESFKRSVFDDYMDVFELYQMKIYSLIFNVGNLWIIGSLFMIHVIYQLLRNGFSFGYIVKYLVFVVFVWDFAIRYQTLMEQVEEHNLHVIYSKQCDTTKMSIRERLTHFFSSTDCGKKSVTPLDVFLVQIKQLIIIPLRALGTGMGGFGHEMFTKLPWGLNLVLWPIMLLFVVILASFMMIFITGYNIDFNILHLFKIRLELPSKTENHSKRRAINR</sequence>
<keyword evidence="1" id="KW-0812">Transmembrane</keyword>
<reference evidence="3" key="1">
    <citation type="submission" date="2020-08" db="EMBL/GenBank/DDBJ databases">
        <title>Genome sequencing and assembly of the red palm weevil Rhynchophorus ferrugineus.</title>
        <authorList>
            <person name="Dias G.B."/>
            <person name="Bergman C.M."/>
            <person name="Manee M."/>
        </authorList>
    </citation>
    <scope>NUCLEOTIDE SEQUENCE</scope>
    <source>
        <strain evidence="3">AA-2017</strain>
        <tissue evidence="3">Whole larva</tissue>
    </source>
</reference>
<feature type="chain" id="PRO_5032957863" description="Chloride channel CLIC-like protein 1" evidence="2">
    <location>
        <begin position="18"/>
        <end position="335"/>
    </location>
</feature>
<proteinExistence type="predicted"/>
<evidence type="ECO:0000313" key="3">
    <source>
        <dbReference type="EMBL" id="KAF7281011.1"/>
    </source>
</evidence>
<keyword evidence="1" id="KW-0472">Membrane</keyword>
<feature type="transmembrane region" description="Helical" evidence="1">
    <location>
        <begin position="280"/>
        <end position="306"/>
    </location>
</feature>
<feature type="transmembrane region" description="Helical" evidence="1">
    <location>
        <begin position="141"/>
        <end position="164"/>
    </location>
</feature>
<organism evidence="3 4">
    <name type="scientific">Rhynchophorus ferrugineus</name>
    <name type="common">Red palm weevil</name>
    <name type="synonym">Curculio ferrugineus</name>
    <dbReference type="NCBI Taxonomy" id="354439"/>
    <lineage>
        <taxon>Eukaryota</taxon>
        <taxon>Metazoa</taxon>
        <taxon>Ecdysozoa</taxon>
        <taxon>Arthropoda</taxon>
        <taxon>Hexapoda</taxon>
        <taxon>Insecta</taxon>
        <taxon>Pterygota</taxon>
        <taxon>Neoptera</taxon>
        <taxon>Endopterygota</taxon>
        <taxon>Coleoptera</taxon>
        <taxon>Polyphaga</taxon>
        <taxon>Cucujiformia</taxon>
        <taxon>Curculionidae</taxon>
        <taxon>Dryophthorinae</taxon>
        <taxon>Rhynchophorus</taxon>
    </lineage>
</organism>
<dbReference type="Proteomes" id="UP000625711">
    <property type="component" value="Unassembled WGS sequence"/>
</dbReference>
<evidence type="ECO:0000256" key="2">
    <source>
        <dbReference type="SAM" id="SignalP"/>
    </source>
</evidence>
<evidence type="ECO:0000313" key="4">
    <source>
        <dbReference type="Proteomes" id="UP000625711"/>
    </source>
</evidence>
<evidence type="ECO:0000256" key="1">
    <source>
        <dbReference type="SAM" id="Phobius"/>
    </source>
</evidence>
<dbReference type="EMBL" id="JAACXV010000263">
    <property type="protein sequence ID" value="KAF7281011.1"/>
    <property type="molecule type" value="Genomic_DNA"/>
</dbReference>